<dbReference type="InterPro" id="IPR016152">
    <property type="entry name" value="PTrfase/Anion_transptr"/>
</dbReference>
<dbReference type="EMBL" id="CP115920">
    <property type="protein sequence ID" value="XCD16315.1"/>
    <property type="molecule type" value="Genomic_DNA"/>
</dbReference>
<evidence type="ECO:0000259" key="1">
    <source>
        <dbReference type="PROSITE" id="PS51094"/>
    </source>
</evidence>
<dbReference type="Gene3D" id="3.40.930.10">
    <property type="entry name" value="Mannitol-specific EII, Chain A"/>
    <property type="match status" value="1"/>
</dbReference>
<dbReference type="RefSeq" id="WP_353497601.1">
    <property type="nucleotide sequence ID" value="NZ_CP115920.1"/>
</dbReference>
<dbReference type="InterPro" id="IPR051541">
    <property type="entry name" value="PTS_SugarTrans_NitroReg"/>
</dbReference>
<keyword evidence="2" id="KW-0762">Sugar transport</keyword>
<dbReference type="PROSITE" id="PS51094">
    <property type="entry name" value="PTS_EIIA_TYPE_2"/>
    <property type="match status" value="1"/>
</dbReference>
<sequence length="155" mass="17447">MDISSVLNVNNIKLNMVAKNKIDAIEELTDLLVQNGSVIDKDEFLRDILLREELGPTGFDNYIALPHGESSAVHHTALAIGRTQHDITWDAEFGVDVRCIILYAIRLDEQDATSLRLLAHVSSTLAFEDITEQLLKENDPRHIVAIFNTQVEFNH</sequence>
<dbReference type="PANTHER" id="PTHR47738:SF2">
    <property type="entry name" value="PTS SYSTEM FRUCTOSE-LIKE EIIA COMPONENT"/>
    <property type="match status" value="1"/>
</dbReference>
<feature type="domain" description="PTS EIIA type-2" evidence="1">
    <location>
        <begin position="5"/>
        <end position="150"/>
    </location>
</feature>
<reference evidence="2" key="1">
    <citation type="submission" date="2023-01" db="EMBL/GenBank/DDBJ databases">
        <title>Vibrio sp. CB1-14 genome sequencing.</title>
        <authorList>
            <person name="Otstavnykh N."/>
            <person name="Isaeva M."/>
            <person name="Meleshko D."/>
        </authorList>
    </citation>
    <scope>NUCLEOTIDE SEQUENCE</scope>
    <source>
        <strain evidence="2">CB1-14</strain>
    </source>
</reference>
<keyword evidence="2" id="KW-0813">Transport</keyword>
<name>A0AAU8BIN2_9VIBR</name>
<dbReference type="CDD" id="cd00211">
    <property type="entry name" value="PTS_IIA_fru"/>
    <property type="match status" value="1"/>
</dbReference>
<dbReference type="SUPFAM" id="SSF55804">
    <property type="entry name" value="Phoshotransferase/anion transport protein"/>
    <property type="match status" value="1"/>
</dbReference>
<accession>A0AAU8BIN2</accession>
<gene>
    <name evidence="2" type="ORF">PG915_01650</name>
</gene>
<dbReference type="Pfam" id="PF00359">
    <property type="entry name" value="PTS_EIIA_2"/>
    <property type="match status" value="1"/>
</dbReference>
<dbReference type="AlphaFoldDB" id="A0AAU8BIN2"/>
<evidence type="ECO:0000313" key="2">
    <source>
        <dbReference type="EMBL" id="XCD16315.1"/>
    </source>
</evidence>
<dbReference type="KEGG" id="vck:PG915_01650"/>
<organism evidence="2">
    <name type="scientific">Vibrio chaetopteri</name>
    <dbReference type="NCBI Taxonomy" id="3016528"/>
    <lineage>
        <taxon>Bacteria</taxon>
        <taxon>Pseudomonadati</taxon>
        <taxon>Pseudomonadota</taxon>
        <taxon>Gammaproteobacteria</taxon>
        <taxon>Vibrionales</taxon>
        <taxon>Vibrionaceae</taxon>
        <taxon>Vibrio</taxon>
    </lineage>
</organism>
<protein>
    <submittedName>
        <fullName evidence="2">PTS sugar transporter subunit IIA</fullName>
    </submittedName>
</protein>
<dbReference type="PANTHER" id="PTHR47738">
    <property type="entry name" value="PTS SYSTEM FRUCTOSE-LIKE EIIA COMPONENT-RELATED"/>
    <property type="match status" value="1"/>
</dbReference>
<proteinExistence type="predicted"/>
<dbReference type="InterPro" id="IPR002178">
    <property type="entry name" value="PTS_EIIA_type-2_dom"/>
</dbReference>